<gene>
    <name evidence="1" type="ORF">H0A62_08100</name>
</gene>
<dbReference type="AlphaFoldDB" id="A0A853GZN9"/>
<name>A0A853GZN9_9BURK</name>
<dbReference type="Proteomes" id="UP000554144">
    <property type="component" value="Unassembled WGS sequence"/>
</dbReference>
<comment type="caution">
    <text evidence="1">The sequence shown here is derived from an EMBL/GenBank/DDBJ whole genome shotgun (WGS) entry which is preliminary data.</text>
</comment>
<dbReference type="PANTHER" id="PTHR31793:SF24">
    <property type="entry name" value="LONG-CHAIN ACYL-COA THIOESTERASE FADM"/>
    <property type="match status" value="1"/>
</dbReference>
<keyword evidence="2" id="KW-1185">Reference proteome</keyword>
<proteinExistence type="predicted"/>
<dbReference type="Pfam" id="PF13279">
    <property type="entry name" value="4HBT_2"/>
    <property type="match status" value="1"/>
</dbReference>
<organism evidence="1 2">
    <name type="scientific">Pollutimonas harenae</name>
    <dbReference type="NCBI Taxonomy" id="657015"/>
    <lineage>
        <taxon>Bacteria</taxon>
        <taxon>Pseudomonadati</taxon>
        <taxon>Pseudomonadota</taxon>
        <taxon>Betaproteobacteria</taxon>
        <taxon>Burkholderiales</taxon>
        <taxon>Alcaligenaceae</taxon>
        <taxon>Pollutimonas</taxon>
    </lineage>
</organism>
<accession>A0A853GZN9</accession>
<dbReference type="SUPFAM" id="SSF54637">
    <property type="entry name" value="Thioesterase/thiol ester dehydrase-isomerase"/>
    <property type="match status" value="1"/>
</dbReference>
<dbReference type="CDD" id="cd00586">
    <property type="entry name" value="4HBT"/>
    <property type="match status" value="1"/>
</dbReference>
<dbReference type="PANTHER" id="PTHR31793">
    <property type="entry name" value="4-HYDROXYBENZOYL-COA THIOESTERASE FAMILY MEMBER"/>
    <property type="match status" value="1"/>
</dbReference>
<evidence type="ECO:0000313" key="1">
    <source>
        <dbReference type="EMBL" id="NYT85562.1"/>
    </source>
</evidence>
<protein>
    <submittedName>
        <fullName evidence="1">Acyl-CoA thioesterase</fullName>
    </submittedName>
</protein>
<dbReference type="RefSeq" id="WP_130039141.1">
    <property type="nucleotide sequence ID" value="NZ_JACCEV010000002.1"/>
</dbReference>
<dbReference type="InterPro" id="IPR029069">
    <property type="entry name" value="HotDog_dom_sf"/>
</dbReference>
<reference evidence="1 2" key="1">
    <citation type="submission" date="2020-07" db="EMBL/GenBank/DDBJ databases">
        <title>Taxonomic revisions and descriptions of new bacterial species based on genomic comparisons in the high-G+C-content subgroup of the family Alcaligenaceae.</title>
        <authorList>
            <person name="Szabo A."/>
            <person name="Felfoldi T."/>
        </authorList>
    </citation>
    <scope>NUCLEOTIDE SEQUENCE [LARGE SCALE GENOMIC DNA]</scope>
    <source>
        <strain evidence="1 2">DSM 25667</strain>
    </source>
</reference>
<sequence>MQIITPTSTPAVGSVYRCAMPVRWGDLDALNHVNNTVYFRFFEEARVQLFSQVGIMPPSRKAGVVAHVACDFLKPLMYPAMAVVTQVLVRVGRSSIEMETLLEREDEPGVLYAKGSYVIVGTDAETGKSLPWSEQELALLAELMSA</sequence>
<dbReference type="OrthoDB" id="9799036at2"/>
<dbReference type="InterPro" id="IPR050563">
    <property type="entry name" value="4-hydroxybenzoyl-CoA_TE"/>
</dbReference>
<dbReference type="EMBL" id="JACCEV010000002">
    <property type="protein sequence ID" value="NYT85562.1"/>
    <property type="molecule type" value="Genomic_DNA"/>
</dbReference>
<evidence type="ECO:0000313" key="2">
    <source>
        <dbReference type="Proteomes" id="UP000554144"/>
    </source>
</evidence>
<dbReference type="GO" id="GO:0047617">
    <property type="term" value="F:fatty acyl-CoA hydrolase activity"/>
    <property type="evidence" value="ECO:0007669"/>
    <property type="project" value="TreeGrafter"/>
</dbReference>
<dbReference type="Gene3D" id="3.10.129.10">
    <property type="entry name" value="Hotdog Thioesterase"/>
    <property type="match status" value="1"/>
</dbReference>